<name>A0A0W7TMC8_9FIRM</name>
<gene>
    <name evidence="1" type="ORF">ASJ35_16200</name>
</gene>
<proteinExistence type="predicted"/>
<accession>A0A0W7TMC8</accession>
<dbReference type="EMBL" id="LMUA01000033">
    <property type="protein sequence ID" value="KUE74992.1"/>
    <property type="molecule type" value="Genomic_DNA"/>
</dbReference>
<reference evidence="1 2" key="1">
    <citation type="submission" date="2015-10" db="EMBL/GenBank/DDBJ databases">
        <title>A novel member of the family Ruminococcaceae isolated from human faeces.</title>
        <authorList>
            <person name="Shkoporov A.N."/>
            <person name="Chaplin A.V."/>
            <person name="Motuzova O.V."/>
            <person name="Kafarskaia L.I."/>
            <person name="Efimov B.A."/>
        </authorList>
    </citation>
    <scope>NUCLEOTIDE SEQUENCE [LARGE SCALE GENOMIC DNA]</scope>
    <source>
        <strain evidence="1 2">668</strain>
    </source>
</reference>
<sequence length="107" mass="12211">MKENIEILATCFERIRPYRMNEARKNGEVSAAIESMGKHGSINSYFYVKLSAQLLAQLPAFNTMKFLLSDGGSWNLIFYTGTDKYTYPFPAEEMEKLCTAHGIIIHH</sequence>
<evidence type="ECO:0000313" key="2">
    <source>
        <dbReference type="Proteomes" id="UP000053433"/>
    </source>
</evidence>
<dbReference type="RefSeq" id="WP_058723774.1">
    <property type="nucleotide sequence ID" value="NZ_LMUA01000033.1"/>
</dbReference>
<dbReference type="AlphaFoldDB" id="A0A0W7TMC8"/>
<organism evidence="1 2">
    <name type="scientific">Ruthenibacterium lactatiformans</name>
    <dbReference type="NCBI Taxonomy" id="1550024"/>
    <lineage>
        <taxon>Bacteria</taxon>
        <taxon>Bacillati</taxon>
        <taxon>Bacillota</taxon>
        <taxon>Clostridia</taxon>
        <taxon>Eubacteriales</taxon>
        <taxon>Oscillospiraceae</taxon>
        <taxon>Ruthenibacterium</taxon>
    </lineage>
</organism>
<dbReference type="Proteomes" id="UP000053433">
    <property type="component" value="Unassembled WGS sequence"/>
</dbReference>
<comment type="caution">
    <text evidence="1">The sequence shown here is derived from an EMBL/GenBank/DDBJ whole genome shotgun (WGS) entry which is preliminary data.</text>
</comment>
<evidence type="ECO:0000313" key="1">
    <source>
        <dbReference type="EMBL" id="KUE74992.1"/>
    </source>
</evidence>
<protein>
    <submittedName>
        <fullName evidence="1">Uncharacterized protein</fullName>
    </submittedName>
</protein>